<gene>
    <name evidence="1" type="ORF">I0C86_11675</name>
</gene>
<dbReference type="InterPro" id="IPR023393">
    <property type="entry name" value="START-like_dom_sf"/>
</dbReference>
<keyword evidence="2" id="KW-1185">Reference proteome</keyword>
<evidence type="ECO:0000313" key="2">
    <source>
        <dbReference type="Proteomes" id="UP000638560"/>
    </source>
</evidence>
<dbReference type="Proteomes" id="UP000638560">
    <property type="component" value="Unassembled WGS sequence"/>
</dbReference>
<sequence>MYQVVHDWEEVHEVAGQQIDVRVHTTASPAAVYGLLCDGAGWPTWSPIGSFELERPGSDEPEGVGAIRVFRTGRTTSRERVAERVPDRRFSYELLSGLPIRDYRADVDLTPDDRGTLIRWHSSFTAKVPGTGWIYRRALGRFITRTAEGLATYAATLPTRTPDRPDPA</sequence>
<dbReference type="EMBL" id="JADPUN010000127">
    <property type="protein sequence ID" value="MBF9129617.1"/>
    <property type="molecule type" value="Genomic_DNA"/>
</dbReference>
<dbReference type="InterPro" id="IPR019587">
    <property type="entry name" value="Polyketide_cyclase/dehydratase"/>
</dbReference>
<dbReference type="Pfam" id="PF10604">
    <property type="entry name" value="Polyketide_cyc2"/>
    <property type="match status" value="1"/>
</dbReference>
<dbReference type="RefSeq" id="WP_196201245.1">
    <property type="nucleotide sequence ID" value="NZ_JADPUN010000127.1"/>
</dbReference>
<organism evidence="1 2">
    <name type="scientific">Plantactinospora alkalitolerans</name>
    <dbReference type="NCBI Taxonomy" id="2789879"/>
    <lineage>
        <taxon>Bacteria</taxon>
        <taxon>Bacillati</taxon>
        <taxon>Actinomycetota</taxon>
        <taxon>Actinomycetes</taxon>
        <taxon>Micromonosporales</taxon>
        <taxon>Micromonosporaceae</taxon>
        <taxon>Plantactinospora</taxon>
    </lineage>
</organism>
<evidence type="ECO:0000313" key="1">
    <source>
        <dbReference type="EMBL" id="MBF9129617.1"/>
    </source>
</evidence>
<protein>
    <submittedName>
        <fullName evidence="1">SRPBCC family protein</fullName>
    </submittedName>
</protein>
<proteinExistence type="predicted"/>
<dbReference type="SUPFAM" id="SSF55961">
    <property type="entry name" value="Bet v1-like"/>
    <property type="match status" value="1"/>
</dbReference>
<name>A0ABS0GTT9_9ACTN</name>
<accession>A0ABS0GTT9</accession>
<dbReference type="Gene3D" id="3.30.530.20">
    <property type="match status" value="1"/>
</dbReference>
<reference evidence="1 2" key="1">
    <citation type="submission" date="2020-11" db="EMBL/GenBank/DDBJ databases">
        <title>A novel isolate from a Black sea contaminated sediment with potential to produce alkanes: Plantactinospora alkalitolerans sp. nov.</title>
        <authorList>
            <person name="Carro L."/>
            <person name="Veyisoglu A."/>
            <person name="Guven K."/>
            <person name="Schumann P."/>
            <person name="Klenk H.-P."/>
            <person name="Sahin N."/>
        </authorList>
    </citation>
    <scope>NUCLEOTIDE SEQUENCE [LARGE SCALE GENOMIC DNA]</scope>
    <source>
        <strain evidence="1 2">S1510</strain>
    </source>
</reference>
<comment type="caution">
    <text evidence="1">The sequence shown here is derived from an EMBL/GenBank/DDBJ whole genome shotgun (WGS) entry which is preliminary data.</text>
</comment>
<dbReference type="CDD" id="cd07821">
    <property type="entry name" value="PYR_PYL_RCAR_like"/>
    <property type="match status" value="1"/>
</dbReference>